<dbReference type="PANTHER" id="PTHR45761:SF3">
    <property type="entry name" value="EXTENDED SYNAPTOTAGMIN-1"/>
    <property type="match status" value="1"/>
</dbReference>
<evidence type="ECO:0000256" key="11">
    <source>
        <dbReference type="ARBA" id="ARBA00022837"/>
    </source>
</evidence>
<evidence type="ECO:0000256" key="18">
    <source>
        <dbReference type="ARBA" id="ARBA00093357"/>
    </source>
</evidence>
<dbReference type="GO" id="GO:0035091">
    <property type="term" value="F:phosphatidylinositol binding"/>
    <property type="evidence" value="ECO:0007669"/>
    <property type="project" value="TreeGrafter"/>
</dbReference>
<protein>
    <recommendedName>
        <fullName evidence="17">Extended synaptotagmin-1</fullName>
    </recommendedName>
</protein>
<evidence type="ECO:0000256" key="6">
    <source>
        <dbReference type="ARBA" id="ARBA00022553"/>
    </source>
</evidence>
<keyword evidence="9" id="KW-0677">Repeat</keyword>
<feature type="domain" description="C2" evidence="22">
    <location>
        <begin position="1183"/>
        <end position="1304"/>
    </location>
</feature>
<evidence type="ECO:0000256" key="8">
    <source>
        <dbReference type="ARBA" id="ARBA00022723"/>
    </source>
</evidence>
<evidence type="ECO:0000256" key="5">
    <source>
        <dbReference type="ARBA" id="ARBA00022475"/>
    </source>
</evidence>
<feature type="transmembrane region" description="Helical" evidence="21">
    <location>
        <begin position="433"/>
        <end position="453"/>
    </location>
</feature>
<sequence length="1313" mass="146365">MTLRVPSNPTILRFSEWAGIGRGSLANVLGNFVLEPLVIKSSSSSTCALRLRNHRRATAPLSLRAQDPAEPFEERRVHSFVRGACGQRPARRSCSPREKRGRRQPFVTFFLSERQLPNRNGGARLRSAARLLPLPLCPITGRGVPPSLELGSALGSSPSNRRAERASLVPGLQQPRELASCWLRRSARLAGSCGGSAMERAPEQEAAAAGAPDPGAGVSSGSGGSRLPGGIGSAEALAALGAIGRRLLWLLPVYLAGRAGLSLGFVVAGVALYMGWRGRRMSKERSLRAAGLFLGDEEAALSATRLGRSLGQSELPAWVSFPDVEKAEWLNKILAQAWPFFGQYMEKLLVENIAPSIRASNTHLQTFTFTKVDMGEKPLKVIGVKVHTGLNKKQILLDLNISYVGDVQIDVEVKKFFCKAGMKGMQLHGMLRVILEPLIGDVPIVGALTMFFIRRPTLDINWTGMTNLLDIPGLSSLSDTMIMDSIASFLVLPNRLLIPLVPDLHEAAQLRSPIPRGVVRVFLREAKDLQSKDKYIKGMIEGKSDPYAVVRVGTQVFTSKVIDEDLNPKWNEMYEFIVHEVPGQELEVELFDKDPDQDDFLGRMKLDFGEVFKARVLEEWFPLQDGGRARVLLRLEWHTLMSDISKLEQVLQWNKTISSRPEPPSAAILVVYLDRAQELPLKKASKEPNPMVQLSVQDVTRESKVVYNTSSPVWDDAFRFFLQDPTTEDIDIQVKDDNRQTTLGSLTIHLSRLLSADNLVLDQWFQLENSGLNSRIYMKLVMRILYLDAPEVCLNTRPCPPGNLNVTEGTYVGSSVDRPPRPTKASPDAEFGTESVIRIHLLEAENLIAKDNFMGGMIKGKSDPYVKVRLGGQKFRSRVIKEDLNPRWSEIYEVIVSNVPGQDVEFDLYDKDVDKDDFLGRCKIPLRRVLSQKFVDEWLPLEDVKSGRLHVKLECLPPTPSAAELEQVLMVNSLIQTPKSEELSSALLSVFLDRATDLPLRKGSKSPSPYASLSVRGVSYKTKVSSQTAEPVWNEAFSFLIKRPHAESLELQVKDDGHTLGTLSLPLEQLLSAEGLILDRWFQLSNSGPAIQVLMRVQLGVLISQHSGVEALHAGAGEENEEASQKGSETELYIREDGDSGSTQELRQRLPQASRSAEWPWSFLPEREQQRLLFINLELSNSPLGQMSLTVWYNMDARKLIVIIHSCRNLKSGTKDTPDPYVSLILLPDKSRVTKRKTTVRKKTHNPEFNEKFEWDLTLDDAQRRKLEAYIKNSVSFMSRGEPIGKVHIDLSQKDLSQGAPQWYDLKDDKTSS</sequence>
<comment type="subcellular location">
    <subcellularLocation>
        <location evidence="1">Cell membrane</location>
        <topology evidence="1">Peripheral membrane protein</topology>
    </subcellularLocation>
    <subcellularLocation>
        <location evidence="2">Endoplasmic reticulum membrane</location>
        <topology evidence="2">Multi-pass membrane protein</topology>
    </subcellularLocation>
</comment>
<dbReference type="InterPro" id="IPR039010">
    <property type="entry name" value="Synaptotagmin_SMP"/>
</dbReference>
<dbReference type="InterPro" id="IPR037733">
    <property type="entry name" value="Ext_Synaptotagmin_C2A"/>
</dbReference>
<evidence type="ECO:0000256" key="12">
    <source>
        <dbReference type="ARBA" id="ARBA00022989"/>
    </source>
</evidence>
<proteinExistence type="inferred from homology"/>
<evidence type="ECO:0000256" key="17">
    <source>
        <dbReference type="ARBA" id="ARBA00069842"/>
    </source>
</evidence>
<keyword evidence="7 21" id="KW-0812">Transmembrane</keyword>
<evidence type="ECO:0000256" key="14">
    <source>
        <dbReference type="ARBA" id="ARBA00023055"/>
    </source>
</evidence>
<dbReference type="Pfam" id="PF00168">
    <property type="entry name" value="C2"/>
    <property type="match status" value="5"/>
</dbReference>
<evidence type="ECO:0000256" key="16">
    <source>
        <dbReference type="ARBA" id="ARBA00023136"/>
    </source>
</evidence>
<evidence type="ECO:0000259" key="22">
    <source>
        <dbReference type="PROSITE" id="PS50004"/>
    </source>
</evidence>
<feature type="transmembrane region" description="Helical" evidence="21">
    <location>
        <begin position="247"/>
        <end position="276"/>
    </location>
</feature>
<keyword evidence="8" id="KW-0479">Metal-binding</keyword>
<evidence type="ECO:0000256" key="9">
    <source>
        <dbReference type="ARBA" id="ARBA00022737"/>
    </source>
</evidence>
<evidence type="ECO:0000256" key="15">
    <source>
        <dbReference type="ARBA" id="ARBA00023121"/>
    </source>
</evidence>
<evidence type="ECO:0000256" key="21">
    <source>
        <dbReference type="SAM" id="Phobius"/>
    </source>
</evidence>
<feature type="domain" description="C2" evidence="22">
    <location>
        <begin position="649"/>
        <end position="769"/>
    </location>
</feature>
<evidence type="ECO:0000313" key="25">
    <source>
        <dbReference type="Proteomes" id="UP000472272"/>
    </source>
</evidence>
<keyword evidence="15" id="KW-0446">Lipid-binding</keyword>
<feature type="domain" description="SMP-LTD" evidence="23">
    <location>
        <begin position="323"/>
        <end position="501"/>
    </location>
</feature>
<feature type="domain" description="C2" evidence="22">
    <location>
        <begin position="969"/>
        <end position="1086"/>
    </location>
</feature>
<reference evidence="24" key="2">
    <citation type="submission" date="2025-08" db="UniProtKB">
        <authorList>
            <consortium name="Ensembl"/>
        </authorList>
    </citation>
    <scope>IDENTIFICATION</scope>
</reference>
<feature type="domain" description="C2" evidence="22">
    <location>
        <begin position="815"/>
        <end position="939"/>
    </location>
</feature>
<dbReference type="GO" id="GO:0042802">
    <property type="term" value="F:identical protein binding"/>
    <property type="evidence" value="ECO:0007669"/>
    <property type="project" value="Ensembl"/>
</dbReference>
<dbReference type="GO" id="GO:0008429">
    <property type="term" value="F:phosphatidylethanolamine binding"/>
    <property type="evidence" value="ECO:0007669"/>
    <property type="project" value="TreeGrafter"/>
</dbReference>
<evidence type="ECO:0000259" key="23">
    <source>
        <dbReference type="PROSITE" id="PS51847"/>
    </source>
</evidence>
<dbReference type="FunFam" id="2.60.40.150:FF:000025">
    <property type="entry name" value="Extended synaptotagmin 2"/>
    <property type="match status" value="1"/>
</dbReference>
<keyword evidence="10" id="KW-0256">Endoplasmic reticulum</keyword>
<dbReference type="InterPro" id="IPR051634">
    <property type="entry name" value="Extended_Synaptotagmin"/>
</dbReference>
<evidence type="ECO:0000313" key="24">
    <source>
        <dbReference type="Ensembl" id="ENSPMRP00000031088.1"/>
    </source>
</evidence>
<dbReference type="PROSITE" id="PS50004">
    <property type="entry name" value="C2"/>
    <property type="match status" value="5"/>
</dbReference>
<keyword evidence="5" id="KW-1003">Cell membrane</keyword>
<evidence type="ECO:0000256" key="19">
    <source>
        <dbReference type="ARBA" id="ARBA00093580"/>
    </source>
</evidence>
<dbReference type="CDD" id="cd08391">
    <property type="entry name" value="C2A_C2C_Synaptotagmin_like"/>
    <property type="match status" value="2"/>
</dbReference>
<dbReference type="SUPFAM" id="SSF49562">
    <property type="entry name" value="C2 domain (Calcium/lipid-binding domain, CaLB)"/>
    <property type="match status" value="5"/>
</dbReference>
<name>A0A670K0M6_PODMU</name>
<keyword evidence="13" id="KW-0007">Acetylation</keyword>
<dbReference type="Pfam" id="PF17047">
    <property type="entry name" value="SMP_LBD"/>
    <property type="match status" value="1"/>
</dbReference>
<gene>
    <name evidence="24" type="primary">ESYT1</name>
</gene>
<dbReference type="InterPro" id="IPR000008">
    <property type="entry name" value="C2_dom"/>
</dbReference>
<evidence type="ECO:0000256" key="4">
    <source>
        <dbReference type="ARBA" id="ARBA00022448"/>
    </source>
</evidence>
<dbReference type="GeneTree" id="ENSGT00940000156561"/>
<evidence type="ECO:0000256" key="1">
    <source>
        <dbReference type="ARBA" id="ARBA00004202"/>
    </source>
</evidence>
<feature type="domain" description="C2" evidence="22">
    <location>
        <begin position="500"/>
        <end position="621"/>
    </location>
</feature>
<dbReference type="Ensembl" id="ENSPMRT00000032978.1">
    <property type="protein sequence ID" value="ENSPMRP00000031088.1"/>
    <property type="gene ID" value="ENSPMRG00000020150.1"/>
</dbReference>
<organism evidence="24 25">
    <name type="scientific">Podarcis muralis</name>
    <name type="common">Wall lizard</name>
    <name type="synonym">Lacerta muralis</name>
    <dbReference type="NCBI Taxonomy" id="64176"/>
    <lineage>
        <taxon>Eukaryota</taxon>
        <taxon>Metazoa</taxon>
        <taxon>Chordata</taxon>
        <taxon>Craniata</taxon>
        <taxon>Vertebrata</taxon>
        <taxon>Euteleostomi</taxon>
        <taxon>Lepidosauria</taxon>
        <taxon>Squamata</taxon>
        <taxon>Bifurcata</taxon>
        <taxon>Unidentata</taxon>
        <taxon>Episquamata</taxon>
        <taxon>Laterata</taxon>
        <taxon>Lacertibaenia</taxon>
        <taxon>Lacertidae</taxon>
        <taxon>Podarcis</taxon>
    </lineage>
</organism>
<dbReference type="InterPro" id="IPR031468">
    <property type="entry name" value="SMP_LBD"/>
</dbReference>
<dbReference type="CDD" id="cd04030">
    <property type="entry name" value="C2C_KIAA1228"/>
    <property type="match status" value="1"/>
</dbReference>
<dbReference type="CDD" id="cd04050">
    <property type="entry name" value="C2B_Synaptotagmin-like"/>
    <property type="match status" value="2"/>
</dbReference>
<dbReference type="GO" id="GO:0120014">
    <property type="term" value="F:phospholipid transfer activity"/>
    <property type="evidence" value="ECO:0007669"/>
    <property type="project" value="Ensembl"/>
</dbReference>
<keyword evidence="16 21" id="KW-0472">Membrane</keyword>
<keyword evidence="25" id="KW-1185">Reference proteome</keyword>
<dbReference type="GO" id="GO:0005886">
    <property type="term" value="C:plasma membrane"/>
    <property type="evidence" value="ECO:0007669"/>
    <property type="project" value="UniProtKB-SubCell"/>
</dbReference>
<reference evidence="24" key="3">
    <citation type="submission" date="2025-09" db="UniProtKB">
        <authorList>
            <consortium name="Ensembl"/>
        </authorList>
    </citation>
    <scope>IDENTIFICATION</scope>
</reference>
<dbReference type="InterPro" id="IPR037752">
    <property type="entry name" value="C2C_KIAA1228"/>
</dbReference>
<dbReference type="FunFam" id="2.60.40.150:FF:000120">
    <property type="entry name" value="extended synaptotagmin-1 isoform X1"/>
    <property type="match status" value="1"/>
</dbReference>
<evidence type="ECO:0000256" key="10">
    <source>
        <dbReference type="ARBA" id="ARBA00022824"/>
    </source>
</evidence>
<evidence type="ECO:0000256" key="20">
    <source>
        <dbReference type="SAM" id="MobiDB-lite"/>
    </source>
</evidence>
<dbReference type="InterPro" id="IPR035892">
    <property type="entry name" value="C2_domain_sf"/>
</dbReference>
<comment type="similarity">
    <text evidence="3">Belongs to the extended synaptotagmin family.</text>
</comment>
<dbReference type="FunFam" id="2.60.40.150:FF:000139">
    <property type="entry name" value="extended synaptotagmin-1 isoform X1"/>
    <property type="match status" value="1"/>
</dbReference>
<dbReference type="GO" id="GO:0005789">
    <property type="term" value="C:endoplasmic reticulum membrane"/>
    <property type="evidence" value="ECO:0007669"/>
    <property type="project" value="UniProtKB-SubCell"/>
</dbReference>
<dbReference type="FunFam" id="2.60.40.150:FF:000106">
    <property type="entry name" value="extended synaptotagmin-1 isoform X1"/>
    <property type="match status" value="1"/>
</dbReference>
<evidence type="ECO:0000256" key="7">
    <source>
        <dbReference type="ARBA" id="ARBA00022692"/>
    </source>
</evidence>
<evidence type="ECO:0000256" key="13">
    <source>
        <dbReference type="ARBA" id="ARBA00022990"/>
    </source>
</evidence>
<keyword evidence="14" id="KW-0445">Lipid transport</keyword>
<evidence type="ECO:0000256" key="3">
    <source>
        <dbReference type="ARBA" id="ARBA00005867"/>
    </source>
</evidence>
<dbReference type="Proteomes" id="UP000472272">
    <property type="component" value="Chromosome 2"/>
</dbReference>
<reference evidence="24 25" key="1">
    <citation type="journal article" date="2019" name="Proc. Natl. Acad. Sci. U.S.A.">
        <title>Regulatory changes in pterin and carotenoid genes underlie balanced color polymorphisms in the wall lizard.</title>
        <authorList>
            <person name="Andrade P."/>
            <person name="Pinho C."/>
            <person name="Perez I de Lanuza G."/>
            <person name="Afonso S."/>
            <person name="Brejcha J."/>
            <person name="Rubin C.J."/>
            <person name="Wallerman O."/>
            <person name="Pereira P."/>
            <person name="Sabatino S.J."/>
            <person name="Bellati A."/>
            <person name="Pellitteri-Rosa D."/>
            <person name="Bosakova Z."/>
            <person name="Bunikis I."/>
            <person name="Carretero M.A."/>
            <person name="Feiner N."/>
            <person name="Marsik P."/>
            <person name="Pauperio F."/>
            <person name="Salvi D."/>
            <person name="Soler L."/>
            <person name="While G.M."/>
            <person name="Uller T."/>
            <person name="Font E."/>
            <person name="Andersson L."/>
            <person name="Carneiro M."/>
        </authorList>
    </citation>
    <scope>NUCLEOTIDE SEQUENCE</scope>
</reference>
<dbReference type="Gene3D" id="2.60.40.150">
    <property type="entry name" value="C2 domain"/>
    <property type="match status" value="5"/>
</dbReference>
<dbReference type="GO" id="GO:0005544">
    <property type="term" value="F:calcium-dependent phospholipid binding"/>
    <property type="evidence" value="ECO:0007669"/>
    <property type="project" value="TreeGrafter"/>
</dbReference>
<dbReference type="OMA" id="GAHTQRD"/>
<evidence type="ECO:0000256" key="2">
    <source>
        <dbReference type="ARBA" id="ARBA00004477"/>
    </source>
</evidence>
<feature type="compositionally biased region" description="Low complexity" evidence="20">
    <location>
        <begin position="206"/>
        <end position="217"/>
    </location>
</feature>
<dbReference type="PANTHER" id="PTHR45761">
    <property type="entry name" value="EXTENDED SYNAPTOTAGMIN-LIKE PROTEIN 2, ISOFORM C"/>
    <property type="match status" value="1"/>
</dbReference>
<dbReference type="FunFam" id="2.60.40.150:FF:000124">
    <property type="entry name" value="extended synaptotagmin-1 isoform X1"/>
    <property type="match status" value="1"/>
</dbReference>
<feature type="region of interest" description="Disordered" evidence="20">
    <location>
        <begin position="194"/>
        <end position="225"/>
    </location>
</feature>
<dbReference type="SMART" id="SM00239">
    <property type="entry name" value="C2"/>
    <property type="match status" value="5"/>
</dbReference>
<dbReference type="GO" id="GO:0005509">
    <property type="term" value="F:calcium ion binding"/>
    <property type="evidence" value="ECO:0007669"/>
    <property type="project" value="TreeGrafter"/>
</dbReference>
<keyword evidence="6" id="KW-0597">Phosphoprotein</keyword>
<dbReference type="CDD" id="cd21679">
    <property type="entry name" value="SMP_ESyt1"/>
    <property type="match status" value="1"/>
</dbReference>
<feature type="region of interest" description="Disordered" evidence="20">
    <location>
        <begin position="150"/>
        <end position="169"/>
    </location>
</feature>
<comment type="function">
    <text evidence="18">Binds calcium (via the C2 domains) and translocates to sites of contact between the endoplasmic reticulum and the cell membrane in response to increased cytosolic calcium levels. Helps tether the endoplasmic reticulum to the cell membrane and promotes the formation of appositions between the endoplasmic reticulum and the cell membrane. Acts as an inhibitor of ADGRD1 G-protein-coupled receptor activity in absence of cytosolic calcium. Binds glycerophospholipids in a barrel-like domain and may play a role in cellular lipid transport.</text>
</comment>
<dbReference type="GO" id="GO:0061817">
    <property type="term" value="P:endoplasmic reticulum-plasma membrane tethering"/>
    <property type="evidence" value="ECO:0007669"/>
    <property type="project" value="InterPro"/>
</dbReference>
<dbReference type="PROSITE" id="PS51847">
    <property type="entry name" value="SMP"/>
    <property type="match status" value="1"/>
</dbReference>
<keyword evidence="4" id="KW-0813">Transport</keyword>
<accession>A0A670K0M6</accession>
<dbReference type="InterPro" id="IPR037749">
    <property type="entry name" value="Ext_Synaptotagmin_C2B"/>
</dbReference>
<keyword evidence="11" id="KW-0106">Calcium</keyword>
<keyword evidence="12 21" id="KW-1133">Transmembrane helix</keyword>
<dbReference type="GO" id="GO:0031210">
    <property type="term" value="F:phosphatidylcholine binding"/>
    <property type="evidence" value="ECO:0007669"/>
    <property type="project" value="TreeGrafter"/>
</dbReference>
<comment type="subunit">
    <text evidence="19">Interacts with ESYT2 and ESYT3. Interacts with ADGRD1; inhibiting the G-protein-coupled receptor activity of ADGRD1. Interaction with ADGRD1 is abolished when cytosolic calcium increases, relieving ADGRD1 G-protein-coupled receptor activity. Interacts (phosphorylated form) with SLC2A4.</text>
</comment>